<organism evidence="8 9">
    <name type="scientific">Faecalicatena orotica</name>
    <dbReference type="NCBI Taxonomy" id="1544"/>
    <lineage>
        <taxon>Bacteria</taxon>
        <taxon>Bacillati</taxon>
        <taxon>Bacillota</taxon>
        <taxon>Clostridia</taxon>
        <taxon>Lachnospirales</taxon>
        <taxon>Lachnospiraceae</taxon>
        <taxon>Faecalicatena</taxon>
    </lineage>
</organism>
<name>A0A2Y9B8R1_9FIRM</name>
<comment type="pathway">
    <text evidence="6">Pyrimidine metabolism; UMP biosynthesis via de novo pathway; (S)-dihydroorotate from bicarbonate: step 3/3.</text>
</comment>
<dbReference type="InterPro" id="IPR011059">
    <property type="entry name" value="Metal-dep_hydrolase_composite"/>
</dbReference>
<dbReference type="OrthoDB" id="9765462at2"/>
<dbReference type="GO" id="GO:0008270">
    <property type="term" value="F:zinc ion binding"/>
    <property type="evidence" value="ECO:0007669"/>
    <property type="project" value="UniProtKB-UniRule"/>
</dbReference>
<dbReference type="EMBL" id="QGDL01000001">
    <property type="protein sequence ID" value="PWJ31961.1"/>
    <property type="molecule type" value="Genomic_DNA"/>
</dbReference>
<dbReference type="PROSITE" id="PS00483">
    <property type="entry name" value="DIHYDROOROTASE_2"/>
    <property type="match status" value="1"/>
</dbReference>
<feature type="binding site" evidence="6">
    <location>
        <begin position="63"/>
        <end position="65"/>
    </location>
    <ligand>
        <name>substrate</name>
    </ligand>
</feature>
<dbReference type="Pfam" id="PF12890">
    <property type="entry name" value="DHOase"/>
    <property type="match status" value="1"/>
</dbReference>
<feature type="binding site" evidence="6">
    <location>
        <position position="180"/>
    </location>
    <ligand>
        <name>Zn(2+)</name>
        <dbReference type="ChEBI" id="CHEBI:29105"/>
        <label>2</label>
    </ligand>
</feature>
<dbReference type="Proteomes" id="UP000245845">
    <property type="component" value="Unassembled WGS sequence"/>
</dbReference>
<keyword evidence="9" id="KW-1185">Reference proteome</keyword>
<dbReference type="GO" id="GO:0044205">
    <property type="term" value="P:'de novo' UMP biosynthetic process"/>
    <property type="evidence" value="ECO:0007669"/>
    <property type="project" value="UniProtKB-UniRule"/>
</dbReference>
<feature type="binding site" evidence="6">
    <location>
        <position position="95"/>
    </location>
    <ligand>
        <name>substrate</name>
    </ligand>
</feature>
<dbReference type="InterPro" id="IPR050138">
    <property type="entry name" value="DHOase/Allantoinase_Hydrolase"/>
</dbReference>
<dbReference type="NCBIfam" id="TIGR00857">
    <property type="entry name" value="pyrC_multi"/>
    <property type="match status" value="1"/>
</dbReference>
<dbReference type="PANTHER" id="PTHR43668:SF2">
    <property type="entry name" value="ALLANTOINASE"/>
    <property type="match status" value="1"/>
</dbReference>
<dbReference type="CDD" id="cd01317">
    <property type="entry name" value="DHOase_IIa"/>
    <property type="match status" value="1"/>
</dbReference>
<keyword evidence="6" id="KW-0862">Zinc</keyword>
<dbReference type="HAMAP" id="MF_00220_B">
    <property type="entry name" value="PyrC_classI_B"/>
    <property type="match status" value="1"/>
</dbReference>
<sequence length="422" mass="45171">MKILIKNGRVLNPATNTDAVLDLLTEDACIKEIGTHIDATDTDKVIDASGCYVMPGLIDMHVHLRDPGFLYKETIETGTLAAAKGGFTTIVAMANTNPVIDDAHKLEAVYEHARQYSPIHVLQAGSVTKGMNGLELTNARALKNAGAPVLSEDGKTVMNAALFREALLNAAALNLPVLDHCEDIHLKGNGALNSGSIAKKLKVEGISNAVEDTIIARDILLAKETNARLHICHCSTADSMKIIKAAKEDGISVTAEVCPHHFTLTDEDILPGDSNYKMAPPLRTRKDADALIDGLKNGTIDVISSDHAPHALYEKTEDIASAAFGIVGLETSVPLTITELVIPGHLTPLQMAEKMSYNPAKILGLGTRGLNVGEIADITVIHPDIEFVIDKDSFASMGRNTPFHGRKVRGKVLFTICEGVIC</sequence>
<evidence type="ECO:0000256" key="1">
    <source>
        <dbReference type="ARBA" id="ARBA00002368"/>
    </source>
</evidence>
<dbReference type="InterPro" id="IPR004722">
    <property type="entry name" value="DHOase"/>
</dbReference>
<dbReference type="GO" id="GO:0004151">
    <property type="term" value="F:dihydroorotase activity"/>
    <property type="evidence" value="ECO:0007669"/>
    <property type="project" value="UniProtKB-UniRule"/>
</dbReference>
<dbReference type="InterPro" id="IPR024403">
    <property type="entry name" value="DHOase_cat"/>
</dbReference>
<dbReference type="GO" id="GO:0004038">
    <property type="term" value="F:allantoinase activity"/>
    <property type="evidence" value="ECO:0007669"/>
    <property type="project" value="TreeGrafter"/>
</dbReference>
<accession>A0A2Y9B8R1</accession>
<keyword evidence="3 6" id="KW-0479">Metal-binding</keyword>
<feature type="domain" description="Dihydroorotase catalytic" evidence="7">
    <location>
        <begin position="53"/>
        <end position="238"/>
    </location>
</feature>
<evidence type="ECO:0000313" key="9">
    <source>
        <dbReference type="Proteomes" id="UP000245845"/>
    </source>
</evidence>
<gene>
    <name evidence="6" type="primary">pyrC</name>
    <name evidence="8" type="ORF">A8806_101248</name>
</gene>
<proteinExistence type="inferred from homology"/>
<feature type="binding site" evidence="6">
    <location>
        <position position="153"/>
    </location>
    <ligand>
        <name>Zn(2+)</name>
        <dbReference type="ChEBI" id="CHEBI:29105"/>
        <label>1</label>
    </ligand>
</feature>
<dbReference type="Gene3D" id="2.30.40.10">
    <property type="entry name" value="Urease, subunit C, domain 1"/>
    <property type="match status" value="1"/>
</dbReference>
<dbReference type="InterPro" id="IPR002195">
    <property type="entry name" value="Dihydroorotase_CS"/>
</dbReference>
<feature type="binding site" evidence="6">
    <location>
        <position position="233"/>
    </location>
    <ligand>
        <name>Zn(2+)</name>
        <dbReference type="ChEBI" id="CHEBI:29105"/>
        <label>2</label>
    </ligand>
</feature>
<evidence type="ECO:0000256" key="5">
    <source>
        <dbReference type="ARBA" id="ARBA00022975"/>
    </source>
</evidence>
<keyword evidence="4 6" id="KW-0378">Hydrolase</keyword>
<evidence type="ECO:0000256" key="3">
    <source>
        <dbReference type="ARBA" id="ARBA00022723"/>
    </source>
</evidence>
<feature type="binding site" evidence="6">
    <location>
        <begin position="324"/>
        <end position="325"/>
    </location>
    <ligand>
        <name>substrate</name>
    </ligand>
</feature>
<evidence type="ECO:0000256" key="2">
    <source>
        <dbReference type="ARBA" id="ARBA00010286"/>
    </source>
</evidence>
<dbReference type="InterPro" id="IPR032466">
    <property type="entry name" value="Metal_Hydrolase"/>
</dbReference>
<evidence type="ECO:0000259" key="7">
    <source>
        <dbReference type="Pfam" id="PF12890"/>
    </source>
</evidence>
<evidence type="ECO:0000313" key="8">
    <source>
        <dbReference type="EMBL" id="PWJ31961.1"/>
    </source>
</evidence>
<protein>
    <recommendedName>
        <fullName evidence="6">Dihydroorotase</fullName>
        <shortName evidence="6">DHOase</shortName>
        <ecNumber evidence="6">3.5.2.3</ecNumber>
    </recommendedName>
</protein>
<feature type="binding site" evidence="6">
    <location>
        <position position="306"/>
    </location>
    <ligand>
        <name>Zn(2+)</name>
        <dbReference type="ChEBI" id="CHEBI:29105"/>
        <label>1</label>
    </ligand>
</feature>
<dbReference type="SUPFAM" id="SSF51556">
    <property type="entry name" value="Metallo-dependent hydrolases"/>
    <property type="match status" value="1"/>
</dbReference>
<comment type="cofactor">
    <cofactor evidence="6">
        <name>Zn(2+)</name>
        <dbReference type="ChEBI" id="CHEBI:29105"/>
    </cofactor>
    <text evidence="6">Binds 2 Zn(2+) ions per subunit.</text>
</comment>
<feature type="binding site" evidence="6">
    <location>
        <position position="63"/>
    </location>
    <ligand>
        <name>Zn(2+)</name>
        <dbReference type="ChEBI" id="CHEBI:29105"/>
        <label>1</label>
    </ligand>
</feature>
<comment type="catalytic activity">
    <reaction evidence="6">
        <text>(S)-dihydroorotate + H2O = N-carbamoyl-L-aspartate + H(+)</text>
        <dbReference type="Rhea" id="RHEA:24296"/>
        <dbReference type="ChEBI" id="CHEBI:15377"/>
        <dbReference type="ChEBI" id="CHEBI:15378"/>
        <dbReference type="ChEBI" id="CHEBI:30864"/>
        <dbReference type="ChEBI" id="CHEBI:32814"/>
        <dbReference type="EC" id="3.5.2.3"/>
    </reaction>
</comment>
<feature type="binding site" evidence="6">
    <location>
        <position position="310"/>
    </location>
    <ligand>
        <name>substrate</name>
    </ligand>
</feature>
<reference evidence="8 9" key="1">
    <citation type="submission" date="2018-05" db="EMBL/GenBank/DDBJ databases">
        <title>The Hungate 1000. A catalogue of reference genomes from the rumen microbiome.</title>
        <authorList>
            <person name="Kelly W."/>
        </authorList>
    </citation>
    <scope>NUCLEOTIDE SEQUENCE [LARGE SCALE GENOMIC DNA]</scope>
    <source>
        <strain evidence="8 9">NLAE-zl-C242</strain>
    </source>
</reference>
<comment type="caution">
    <text evidence="8">The sequence shown here is derived from an EMBL/GenBank/DDBJ whole genome shotgun (WGS) entry which is preliminary data.</text>
</comment>
<comment type="function">
    <text evidence="1 6">Catalyzes the reversible cyclization of carbamoyl aspartate to dihydroorotate.</text>
</comment>
<dbReference type="UniPathway" id="UPA00070">
    <property type="reaction ID" value="UER00117"/>
</dbReference>
<dbReference type="PROSITE" id="PS00482">
    <property type="entry name" value="DIHYDROOROTASE_1"/>
    <property type="match status" value="1"/>
</dbReference>
<evidence type="ECO:0000256" key="6">
    <source>
        <dbReference type="HAMAP-Rule" id="MF_00220"/>
    </source>
</evidence>
<evidence type="ECO:0000256" key="4">
    <source>
        <dbReference type="ARBA" id="ARBA00022801"/>
    </source>
</evidence>
<keyword evidence="5 6" id="KW-0665">Pyrimidine biosynthesis</keyword>
<dbReference type="RefSeq" id="WP_109729338.1">
    <property type="nucleotide sequence ID" value="NZ_BAAACK010000007.1"/>
</dbReference>
<dbReference type="EC" id="3.5.2.3" evidence="6"/>
<dbReference type="GO" id="GO:0005737">
    <property type="term" value="C:cytoplasm"/>
    <property type="evidence" value="ECO:0007669"/>
    <property type="project" value="TreeGrafter"/>
</dbReference>
<dbReference type="PANTHER" id="PTHR43668">
    <property type="entry name" value="ALLANTOINASE"/>
    <property type="match status" value="1"/>
</dbReference>
<dbReference type="AlphaFoldDB" id="A0A2Y9B8R1"/>
<dbReference type="SUPFAM" id="SSF51338">
    <property type="entry name" value="Composite domain of metallo-dependent hydrolases"/>
    <property type="match status" value="1"/>
</dbReference>
<feature type="active site" evidence="6">
    <location>
        <position position="306"/>
    </location>
</feature>
<feature type="binding site" evidence="6">
    <location>
        <position position="61"/>
    </location>
    <ligand>
        <name>Zn(2+)</name>
        <dbReference type="ChEBI" id="CHEBI:29105"/>
        <label>1</label>
    </ligand>
</feature>
<feature type="binding site" evidence="6">
    <location>
        <position position="153"/>
    </location>
    <ligand>
        <name>Zn(2+)</name>
        <dbReference type="ChEBI" id="CHEBI:29105"/>
        <label>2</label>
    </ligand>
</feature>
<dbReference type="Gene3D" id="3.20.20.140">
    <property type="entry name" value="Metal-dependent hydrolases"/>
    <property type="match status" value="1"/>
</dbReference>
<dbReference type="GO" id="GO:0006145">
    <property type="term" value="P:purine nucleobase catabolic process"/>
    <property type="evidence" value="ECO:0007669"/>
    <property type="project" value="TreeGrafter"/>
</dbReference>
<comment type="similarity">
    <text evidence="2 6">Belongs to the metallo-dependent hydrolases superfamily. DHOase family. Class I DHOase subfamily.</text>
</comment>
<comment type="caution">
    <text evidence="6">Lacks conserved residue(s) required for the propagation of feature annotation.</text>
</comment>